<evidence type="ECO:0000256" key="5">
    <source>
        <dbReference type="HAMAP-Rule" id="MF_00191"/>
    </source>
</evidence>
<dbReference type="NCBIfam" id="TIGR00216">
    <property type="entry name" value="ispH_lytB"/>
    <property type="match status" value="1"/>
</dbReference>
<evidence type="ECO:0000256" key="4">
    <source>
        <dbReference type="ARBA" id="ARBA00023014"/>
    </source>
</evidence>
<dbReference type="EMBL" id="CP042427">
    <property type="protein sequence ID" value="QFQ32884.1"/>
    <property type="molecule type" value="Genomic_DNA"/>
</dbReference>
<dbReference type="GO" id="GO:0046872">
    <property type="term" value="F:metal ion binding"/>
    <property type="evidence" value="ECO:0007669"/>
    <property type="project" value="UniProtKB-KW"/>
</dbReference>
<dbReference type="Proteomes" id="UP000325981">
    <property type="component" value="Chromosome"/>
</dbReference>
<dbReference type="PANTHER" id="PTHR30426">
    <property type="entry name" value="4-HYDROXY-3-METHYLBUT-2-ENYL DIPHOSPHATE REDUCTASE"/>
    <property type="match status" value="1"/>
</dbReference>
<feature type="binding site" evidence="5">
    <location>
        <position position="270"/>
    </location>
    <ligand>
        <name>(2E)-4-hydroxy-3-methylbut-2-enyl diphosphate</name>
        <dbReference type="ChEBI" id="CHEBI:128753"/>
    </ligand>
</feature>
<comment type="cofactor">
    <cofactor evidence="5">
        <name>[4Fe-4S] cluster</name>
        <dbReference type="ChEBI" id="CHEBI:49883"/>
    </cofactor>
    <text evidence="5">Binds 1 [4Fe-4S] cluster per subunit.</text>
</comment>
<evidence type="ECO:0000313" key="7">
    <source>
        <dbReference type="Proteomes" id="UP000325981"/>
    </source>
</evidence>
<feature type="binding site" evidence="5">
    <location>
        <position position="41"/>
    </location>
    <ligand>
        <name>dimethylallyl diphosphate</name>
        <dbReference type="ChEBI" id="CHEBI:57623"/>
    </ligand>
</feature>
<feature type="binding site" evidence="5">
    <location>
        <position position="74"/>
    </location>
    <ligand>
        <name>dimethylallyl diphosphate</name>
        <dbReference type="ChEBI" id="CHEBI:57623"/>
    </ligand>
</feature>
<comment type="catalytic activity">
    <reaction evidence="5">
        <text>dimethylallyl diphosphate + 2 oxidized [2Fe-2S]-[ferredoxin] + H2O = (2E)-4-hydroxy-3-methylbut-2-enyl diphosphate + 2 reduced [2Fe-2S]-[ferredoxin] + 2 H(+)</text>
        <dbReference type="Rhea" id="RHEA:24825"/>
        <dbReference type="Rhea" id="RHEA-COMP:10000"/>
        <dbReference type="Rhea" id="RHEA-COMP:10001"/>
        <dbReference type="ChEBI" id="CHEBI:15377"/>
        <dbReference type="ChEBI" id="CHEBI:15378"/>
        <dbReference type="ChEBI" id="CHEBI:33737"/>
        <dbReference type="ChEBI" id="CHEBI:33738"/>
        <dbReference type="ChEBI" id="CHEBI:57623"/>
        <dbReference type="ChEBI" id="CHEBI:128753"/>
        <dbReference type="EC" id="1.17.7.4"/>
    </reaction>
</comment>
<organism evidence="6 7">
    <name type="scientific">Buchnera aphidicola</name>
    <name type="common">Aphis fabae</name>
    <dbReference type="NCBI Taxonomy" id="571430"/>
    <lineage>
        <taxon>Bacteria</taxon>
        <taxon>Pseudomonadati</taxon>
        <taxon>Pseudomonadota</taxon>
        <taxon>Gammaproteobacteria</taxon>
        <taxon>Enterobacterales</taxon>
        <taxon>Erwiniaceae</taxon>
        <taxon>Buchnera</taxon>
    </lineage>
</organism>
<comment type="similarity">
    <text evidence="5">Belongs to the IspH family.</text>
</comment>
<feature type="binding site" evidence="5">
    <location>
        <position position="41"/>
    </location>
    <ligand>
        <name>(2E)-4-hydroxy-3-methylbut-2-enyl diphosphate</name>
        <dbReference type="ChEBI" id="CHEBI:128753"/>
    </ligand>
</feature>
<comment type="function">
    <text evidence="5">Catalyzes the conversion of 1-hydroxy-2-methyl-2-(E)-butenyl 4-diphosphate (HMBPP) into a mixture of isopentenyl diphosphate (IPP) and dimethylallyl diphosphate (DMAPP). Acts in the terminal step of the DOXP/MEP pathway for isoprenoid precursor biosynthesis.</text>
</comment>
<dbReference type="UniPathway" id="UPA00059">
    <property type="reaction ID" value="UER00105"/>
</dbReference>
<feature type="active site" description="Proton donor" evidence="5">
    <location>
        <position position="126"/>
    </location>
</feature>
<dbReference type="PANTHER" id="PTHR30426:SF0">
    <property type="entry name" value="4-HYDROXY-3-METHYLBUT-2-ENYL DIPHOSPHATE REDUCTASE"/>
    <property type="match status" value="1"/>
</dbReference>
<dbReference type="HAMAP" id="MF_00191">
    <property type="entry name" value="IspH"/>
    <property type="match status" value="1"/>
</dbReference>
<feature type="binding site" evidence="5">
    <location>
        <position position="96"/>
    </location>
    <ligand>
        <name>[4Fe-4S] cluster</name>
        <dbReference type="ChEBI" id="CHEBI:49883"/>
    </ligand>
</feature>
<feature type="binding site" evidence="5">
    <location>
        <position position="12"/>
    </location>
    <ligand>
        <name>[4Fe-4S] cluster</name>
        <dbReference type="ChEBI" id="CHEBI:49883"/>
    </ligand>
</feature>
<dbReference type="GO" id="GO:0050992">
    <property type="term" value="P:dimethylallyl diphosphate biosynthetic process"/>
    <property type="evidence" value="ECO:0007669"/>
    <property type="project" value="UniProtKB-UniRule"/>
</dbReference>
<feature type="binding site" evidence="5">
    <location>
        <position position="228"/>
    </location>
    <ligand>
        <name>dimethylallyl diphosphate</name>
        <dbReference type="ChEBI" id="CHEBI:57623"/>
    </ligand>
</feature>
<dbReference type="AlphaFoldDB" id="A0A5J6ZBX5"/>
<dbReference type="Gene3D" id="3.40.1010.20">
    <property type="entry name" value="4-hydroxy-3-methylbut-2-enyl diphosphate reductase, catalytic domain"/>
    <property type="match status" value="2"/>
</dbReference>
<feature type="binding site" evidence="5">
    <location>
        <position position="124"/>
    </location>
    <ligand>
        <name>isopentenyl diphosphate</name>
        <dbReference type="ChEBI" id="CHEBI:128769"/>
    </ligand>
</feature>
<feature type="binding site" evidence="5">
    <location>
        <position position="227"/>
    </location>
    <ligand>
        <name>(2E)-4-hydroxy-3-methylbut-2-enyl diphosphate</name>
        <dbReference type="ChEBI" id="CHEBI:128753"/>
    </ligand>
</feature>
<feature type="binding site" evidence="5">
    <location>
        <position position="124"/>
    </location>
    <ligand>
        <name>dimethylallyl diphosphate</name>
        <dbReference type="ChEBI" id="CHEBI:57623"/>
    </ligand>
</feature>
<feature type="binding site" evidence="5">
    <location>
        <position position="270"/>
    </location>
    <ligand>
        <name>isopentenyl diphosphate</name>
        <dbReference type="ChEBI" id="CHEBI:128769"/>
    </ligand>
</feature>
<dbReference type="GO" id="GO:0019288">
    <property type="term" value="P:isopentenyl diphosphate biosynthetic process, methylerythritol 4-phosphate pathway"/>
    <property type="evidence" value="ECO:0007669"/>
    <property type="project" value="UniProtKB-UniRule"/>
</dbReference>
<keyword evidence="5 6" id="KW-0560">Oxidoreductase</keyword>
<sequence>MDVLLANPRGFCAGVKRAILIVENALKIYKRTIYVKHELVHNQYVIKKLRKKGVIFVEKISDIPDNSIVVFSAHGVSKKTKEKAIKKKLIILNATCPLVTKVHKEVSKASEKSIETILIGHKGHPEVIGTLGQYNNENSKIHLIESIEDINKLPIKKNNTKLNFFTQTTLSIKYTQSIIKSLKKKFPYISGPKKEDICYATTNRQNAVVKLSNITDMILVIGSKNSSNSNRLAELGRETGVFTKQIESFSDIKEKWIKNIKYIGITAGASAPEFLVKQVVEYLQKMGAKKPKEMLGTKEKIIFNIPRYLTLPSHLKNYE</sequence>
<comment type="pathway">
    <text evidence="5">Isoprenoid biosynthesis; isopentenyl diphosphate biosynthesis via DXP pathway; isopentenyl diphosphate from 1-deoxy-D-xylulose 5-phosphate: step 6/6.</text>
</comment>
<evidence type="ECO:0000256" key="2">
    <source>
        <dbReference type="ARBA" id="ARBA00022723"/>
    </source>
</evidence>
<proteinExistence type="inferred from homology"/>
<feature type="binding site" evidence="5">
    <location>
        <position position="74"/>
    </location>
    <ligand>
        <name>isopentenyl diphosphate</name>
        <dbReference type="ChEBI" id="CHEBI:128769"/>
    </ligand>
</feature>
<comment type="catalytic activity">
    <reaction evidence="5">
        <text>isopentenyl diphosphate + 2 oxidized [2Fe-2S]-[ferredoxin] + H2O = (2E)-4-hydroxy-3-methylbut-2-enyl diphosphate + 2 reduced [2Fe-2S]-[ferredoxin] + 2 H(+)</text>
        <dbReference type="Rhea" id="RHEA:24488"/>
        <dbReference type="Rhea" id="RHEA-COMP:10000"/>
        <dbReference type="Rhea" id="RHEA-COMP:10001"/>
        <dbReference type="ChEBI" id="CHEBI:15377"/>
        <dbReference type="ChEBI" id="CHEBI:15378"/>
        <dbReference type="ChEBI" id="CHEBI:33737"/>
        <dbReference type="ChEBI" id="CHEBI:33738"/>
        <dbReference type="ChEBI" id="CHEBI:128753"/>
        <dbReference type="ChEBI" id="CHEBI:128769"/>
        <dbReference type="EC" id="1.17.7.4"/>
    </reaction>
</comment>
<evidence type="ECO:0000313" key="6">
    <source>
        <dbReference type="EMBL" id="QFQ32884.1"/>
    </source>
</evidence>
<name>A0A5J6ZBX5_9GAMM</name>
<keyword evidence="4 5" id="KW-0411">Iron-sulfur</keyword>
<dbReference type="GO" id="GO:0051539">
    <property type="term" value="F:4 iron, 4 sulfur cluster binding"/>
    <property type="evidence" value="ECO:0007669"/>
    <property type="project" value="UniProtKB-UniRule"/>
</dbReference>
<dbReference type="OrthoDB" id="9804068at2"/>
<dbReference type="RefSeq" id="WP_158348406.1">
    <property type="nucleotide sequence ID" value="NZ_CP042427.1"/>
</dbReference>
<feature type="binding site" evidence="5">
    <location>
        <position position="198"/>
    </location>
    <ligand>
        <name>[4Fe-4S] cluster</name>
        <dbReference type="ChEBI" id="CHEBI:49883"/>
    </ligand>
</feature>
<keyword evidence="3 5" id="KW-0408">Iron</keyword>
<keyword evidence="2 5" id="KW-0479">Metal-binding</keyword>
<keyword evidence="1 5" id="KW-0004">4Fe-4S</keyword>
<comment type="pathway">
    <text evidence="5">Isoprenoid biosynthesis; dimethylallyl diphosphate biosynthesis; dimethylallyl diphosphate from (2E)-4-hydroxy-3-methylbutenyl diphosphate: step 1/1.</text>
</comment>
<protein>
    <recommendedName>
        <fullName evidence="5">4-hydroxy-3-methylbut-2-enyl diphosphate reductase</fullName>
        <shortName evidence="5">HMBPP reductase</shortName>
        <ecNumber evidence="5">1.17.7.4</ecNumber>
    </recommendedName>
</protein>
<feature type="binding site" evidence="5">
    <location>
        <position position="41"/>
    </location>
    <ligand>
        <name>isopentenyl diphosphate</name>
        <dbReference type="ChEBI" id="CHEBI:128769"/>
    </ligand>
</feature>
<dbReference type="NCBIfam" id="NF002188">
    <property type="entry name" value="PRK01045.1-2"/>
    <property type="match status" value="1"/>
</dbReference>
<dbReference type="GO" id="GO:0016114">
    <property type="term" value="P:terpenoid biosynthetic process"/>
    <property type="evidence" value="ECO:0007669"/>
    <property type="project" value="UniProtKB-UniRule"/>
</dbReference>
<feature type="binding site" evidence="5">
    <location>
        <position position="226"/>
    </location>
    <ligand>
        <name>isopentenyl diphosphate</name>
        <dbReference type="ChEBI" id="CHEBI:128769"/>
    </ligand>
</feature>
<feature type="binding site" evidence="5">
    <location>
        <position position="227"/>
    </location>
    <ligand>
        <name>isopentenyl diphosphate</name>
        <dbReference type="ChEBI" id="CHEBI:128769"/>
    </ligand>
</feature>
<dbReference type="Gene3D" id="3.40.50.11270">
    <property type="match status" value="1"/>
</dbReference>
<feature type="binding site" evidence="5">
    <location>
        <position position="168"/>
    </location>
    <ligand>
        <name>(2E)-4-hydroxy-3-methylbut-2-enyl diphosphate</name>
        <dbReference type="ChEBI" id="CHEBI:128753"/>
    </ligand>
</feature>
<feature type="binding site" evidence="5">
    <location>
        <position position="270"/>
    </location>
    <ligand>
        <name>dimethylallyl diphosphate</name>
        <dbReference type="ChEBI" id="CHEBI:57623"/>
    </ligand>
</feature>
<evidence type="ECO:0000256" key="1">
    <source>
        <dbReference type="ARBA" id="ARBA00022485"/>
    </source>
</evidence>
<comment type="subunit">
    <text evidence="5">Homodimer.</text>
</comment>
<feature type="binding site" evidence="5">
    <location>
        <position position="228"/>
    </location>
    <ligand>
        <name>(2E)-4-hydroxy-3-methylbut-2-enyl diphosphate</name>
        <dbReference type="ChEBI" id="CHEBI:128753"/>
    </ligand>
</feature>
<feature type="binding site" evidence="5">
    <location>
        <position position="226"/>
    </location>
    <ligand>
        <name>(2E)-4-hydroxy-3-methylbut-2-enyl diphosphate</name>
        <dbReference type="ChEBI" id="CHEBI:128753"/>
    </ligand>
</feature>
<dbReference type="UniPathway" id="UPA00056">
    <property type="reaction ID" value="UER00097"/>
</dbReference>
<evidence type="ECO:0000256" key="3">
    <source>
        <dbReference type="ARBA" id="ARBA00023004"/>
    </source>
</evidence>
<feature type="binding site" evidence="5">
    <location>
        <position position="228"/>
    </location>
    <ligand>
        <name>isopentenyl diphosphate</name>
        <dbReference type="ChEBI" id="CHEBI:128769"/>
    </ligand>
</feature>
<reference evidence="6 7" key="1">
    <citation type="submission" date="2019-07" db="EMBL/GenBank/DDBJ databases">
        <title>Buchnera limit thermal tolerance of host aphids.</title>
        <authorList>
            <person name="Zhang B."/>
            <person name="Moran N."/>
        </authorList>
    </citation>
    <scope>NUCLEOTIDE SEQUENCE [LARGE SCALE GENOMIC DNA]</scope>
    <source>
        <strain evidence="6 7">Afa-UT1</strain>
    </source>
</reference>
<dbReference type="Pfam" id="PF02401">
    <property type="entry name" value="LYTB"/>
    <property type="match status" value="1"/>
</dbReference>
<keyword evidence="5" id="KW-0414">Isoprene biosynthesis</keyword>
<feature type="binding site" evidence="5">
    <location>
        <position position="124"/>
    </location>
    <ligand>
        <name>(2E)-4-hydroxy-3-methylbut-2-enyl diphosphate</name>
        <dbReference type="ChEBI" id="CHEBI:128753"/>
    </ligand>
</feature>
<dbReference type="EC" id="1.17.7.4" evidence="5"/>
<dbReference type="NCBIfam" id="NF002190">
    <property type="entry name" value="PRK01045.1-4"/>
    <property type="match status" value="1"/>
</dbReference>
<dbReference type="InterPro" id="IPR003451">
    <property type="entry name" value="LytB/IspH"/>
</dbReference>
<feature type="binding site" evidence="5">
    <location>
        <position position="74"/>
    </location>
    <ligand>
        <name>(2E)-4-hydroxy-3-methylbut-2-enyl diphosphate</name>
        <dbReference type="ChEBI" id="CHEBI:128753"/>
    </ligand>
</feature>
<dbReference type="GO" id="GO:0051745">
    <property type="term" value="F:4-hydroxy-3-methylbut-2-enyl diphosphate reductase activity"/>
    <property type="evidence" value="ECO:0007669"/>
    <property type="project" value="UniProtKB-UniRule"/>
</dbReference>
<feature type="binding site" evidence="5">
    <location>
        <position position="226"/>
    </location>
    <ligand>
        <name>dimethylallyl diphosphate</name>
        <dbReference type="ChEBI" id="CHEBI:57623"/>
    </ligand>
</feature>
<accession>A0A5J6ZBX5</accession>
<feature type="binding site" evidence="5">
    <location>
        <position position="227"/>
    </location>
    <ligand>
        <name>dimethylallyl diphosphate</name>
        <dbReference type="ChEBI" id="CHEBI:57623"/>
    </ligand>
</feature>
<gene>
    <name evidence="5 6" type="primary">ispH</name>
    <name evidence="6" type="synonym">lytB</name>
    <name evidence="6" type="ORF">FQV33_02780</name>
</gene>
<dbReference type="CDD" id="cd13944">
    <property type="entry name" value="lytB_ispH"/>
    <property type="match status" value="1"/>
</dbReference>